<proteinExistence type="predicted"/>
<dbReference type="Proteomes" id="UP000240009">
    <property type="component" value="Unassembled WGS sequence"/>
</dbReference>
<reference evidence="2 3" key="1">
    <citation type="submission" date="2018-02" db="EMBL/GenBank/DDBJ databases">
        <title>Comparative genomes isolates from brazilian mangrove.</title>
        <authorList>
            <person name="Araujo J.E."/>
            <person name="Taketani R.G."/>
            <person name="Silva M.C.P."/>
            <person name="Loureco M.V."/>
            <person name="Andreote F.D."/>
        </authorList>
    </citation>
    <scope>NUCLEOTIDE SEQUENCE [LARGE SCALE GENOMIC DNA]</scope>
    <source>
        <strain evidence="2 3">HEX-2 MGV</strain>
    </source>
</reference>
<protein>
    <recommendedName>
        <fullName evidence="1">Glycosyltransferase subfamily 4-like N-terminal domain-containing protein</fullName>
    </recommendedName>
</protein>
<dbReference type="AlphaFoldDB" id="A0A2S8F037"/>
<organism evidence="2 3">
    <name type="scientific">Blastopirellula marina</name>
    <dbReference type="NCBI Taxonomy" id="124"/>
    <lineage>
        <taxon>Bacteria</taxon>
        <taxon>Pseudomonadati</taxon>
        <taxon>Planctomycetota</taxon>
        <taxon>Planctomycetia</taxon>
        <taxon>Pirellulales</taxon>
        <taxon>Pirellulaceae</taxon>
        <taxon>Blastopirellula</taxon>
    </lineage>
</organism>
<evidence type="ECO:0000259" key="1">
    <source>
        <dbReference type="Pfam" id="PF13439"/>
    </source>
</evidence>
<evidence type="ECO:0000313" key="3">
    <source>
        <dbReference type="Proteomes" id="UP000240009"/>
    </source>
</evidence>
<comment type="caution">
    <text evidence="2">The sequence shown here is derived from an EMBL/GenBank/DDBJ whole genome shotgun (WGS) entry which is preliminary data.</text>
</comment>
<dbReference type="PANTHER" id="PTHR12526">
    <property type="entry name" value="GLYCOSYLTRANSFERASE"/>
    <property type="match status" value="1"/>
</dbReference>
<evidence type="ECO:0000313" key="2">
    <source>
        <dbReference type="EMBL" id="PQO25511.1"/>
    </source>
</evidence>
<dbReference type="Pfam" id="PF13439">
    <property type="entry name" value="Glyco_transf_4"/>
    <property type="match status" value="1"/>
</dbReference>
<accession>A0A2S8F037</accession>
<dbReference type="EMBL" id="PUIA01000081">
    <property type="protein sequence ID" value="PQO25511.1"/>
    <property type="molecule type" value="Genomic_DNA"/>
</dbReference>
<gene>
    <name evidence="2" type="ORF">C5Y96_24540</name>
</gene>
<dbReference type="GO" id="GO:0016757">
    <property type="term" value="F:glycosyltransferase activity"/>
    <property type="evidence" value="ECO:0007669"/>
    <property type="project" value="UniProtKB-ARBA"/>
</dbReference>
<dbReference type="Gene3D" id="3.40.50.2000">
    <property type="entry name" value="Glycogen Phosphorylase B"/>
    <property type="match status" value="2"/>
</dbReference>
<name>A0A2S8F037_9BACT</name>
<dbReference type="CDD" id="cd03811">
    <property type="entry name" value="GT4_GT28_WabH-like"/>
    <property type="match status" value="1"/>
</dbReference>
<dbReference type="SUPFAM" id="SSF53756">
    <property type="entry name" value="UDP-Glycosyltransferase/glycogen phosphorylase"/>
    <property type="match status" value="1"/>
</dbReference>
<dbReference type="InterPro" id="IPR028098">
    <property type="entry name" value="Glyco_trans_4-like_N"/>
</dbReference>
<sequence length="378" mass="42731">MAANTMSTAPKRVLLVTTELGVGGAERCVANVACGLDPAKYAVHVVALAPPPETPKDALVQQLEAAQVPLTFLGCRSKWQLFSAIGQLKRIIRETQPDVVWSFLFHANIVTAMATRVTRRRRLQSLRVVEQGSWRRRFQSWAARQSDRVLCVSEGVRQFAAETLRVPQSQLQVIPNGIDVDAIQPTTYAEPVDRKHRLIAVGRLDDQKGFDWLIFRLAELLREKPEWELVILGDGQLLPELVTQIESEGLNDSVRLEGWQDDLPRWFRDSEIYTLSSRWEGMPNALIEAMAHGLPVMATDVEGVRELLPGDLSVQMVDHWKMPEAEALLRKLMEDPVLRQQLGQANRQQIEARFSLRQMLQSYETMLDDVLSGSPNNR</sequence>
<dbReference type="Pfam" id="PF13692">
    <property type="entry name" value="Glyco_trans_1_4"/>
    <property type="match status" value="1"/>
</dbReference>
<feature type="domain" description="Glycosyltransferase subfamily 4-like N-terminal" evidence="1">
    <location>
        <begin position="22"/>
        <end position="181"/>
    </location>
</feature>